<name>A0A1G5AIS0_9FIRM</name>
<dbReference type="RefSeq" id="WP_074461107.1">
    <property type="nucleotide sequence ID" value="NZ_FMUR01000003.1"/>
</dbReference>
<sequence length="1544" mass="168985">MRKAYEHRAENYIKKHQNYKKWLAFVLCVAIITGSITLYVLNKPAAAMTEEGAQSVGLVMETADDDFESGLIEEMNQEGDDSGDDTDDGSDESGNEEVEETTVEENATPDGENNSDDSIVENKDDSEEVKTEEAEKVEEADKENTADSAATNGTTVKEEEEAESVLASTASTEASDAASTASSEMSTEASTEASSIESIEDYKDVIVTVKYVDSHDKEIAESKELSITDSFDIKKDAKNFEGYFFNKAVIDDEEIVKVEKETKEFAASAKGAENKDSASLLTDVNGETVEHAIYKVTTADGEVRELEEDTELDLVYYPANTKTEFVYSDGDAKVKVVLTKPDVFPEGIELTVTEVERNTKGYNYDAYLAALNSKAGEIAGEGGEEDAAALEFDEKNTVLLDIAFLLDNVEYDLTDGTASVSIEYTNNKISADLDTDNSEDVTIVHLPLTDEVKEKFDSTSEATSISANDIQVEVFDDGKVDLSDSSDNVSFQTDSFCVFGVIKSANGRSWVGTKDYSANEIIDMLGDSTYFGVVANNYDGCNNHSEANVAVKNIKNIQDYTIGNSTQTYQKIGDYKITVNKVVNGAKKAGKFFFAVYQDAEGTRKIQGSDFSITTGADGKGSQTLDYKLLGQNSPRLYVFELDKEGGKPVKNNEKYGSYTVTYGANGFDGLNDSMALYTDNFVENIGGRTREQIGRLIQHIDGATIYYKKSGGAYGCVTYDHRASSGSQYLEYTFNGEFPVNIDNLLSKATNAASEIALAKSNGSVEVANVIATDGGNLCSDLTRYYFNKNEDNYAVNQGFSVGSKLLVINVDLTNVRSYTFNKIKVNGLGTGDWSEVANQIVLNPVVDKCSRYVPYEGKLNVDISSGALVAPKCTVECTGSYSGTIIANSVIKRCEIHKMVVRKHLSMMASTTITNTDATRVPVELKVGKLVDGKTPEAEDVFSFTLKKYDEKNKGWQTLSNDIHNDFDKISYTIDDPQSVGMEYGKGNVYYFMFTENDTTGTYIKDTSALLAKVEYEEGQGDAAIKGISYYKINADEANKLNTRFDKKYFKNEIKDNINFNNKKIQNFDLGLTKFLNGSPLQDNNLKFNFWVRLVKTDANGSRTVEGGDRRKYPASMSSITNNGSKIEYPVDAVAWGLEHGNTYYYVFGEGSADASNTTQTVLDKSIVVAKIDYYVDGENLNKTYYRITDKATAEAILASPDSCAGIVDQCNDSTAVPEDKAGFYNKSSVKLVLVKNWKQNSTNGIFDVTVKIKRHIEGGELEDYKDVVISASDCSDHGGKISSNEYVIDELETCDANGNKYEYVAEEYYNNGSELVRLNAVKTVAKDAAGNVISQSSEADEAVSSVNGYKLTDVTVTYDESGNVRVELTNDPYIKIRKSWTLNGVDVPYNGTKDFGTVFVNLYQSNGSGSPELVKGPIALSYGSEWTAEVPVPGLGRYYIVECDSTGAVEYRQAPKITYYAYNKDAQTMTSTEWSEVYGEGGSVTLVVANERSGNVLPNSGGIGEFPILAIGLGTALTAVLGGSAYNIRKKKDESEEKEES</sequence>
<organism evidence="3 4">
    <name type="scientific">Butyrivibrio hungatei</name>
    <dbReference type="NCBI Taxonomy" id="185008"/>
    <lineage>
        <taxon>Bacteria</taxon>
        <taxon>Bacillati</taxon>
        <taxon>Bacillota</taxon>
        <taxon>Clostridia</taxon>
        <taxon>Lachnospirales</taxon>
        <taxon>Lachnospiraceae</taxon>
        <taxon>Butyrivibrio</taxon>
    </lineage>
</organism>
<feature type="compositionally biased region" description="Acidic residues" evidence="1">
    <location>
        <begin position="75"/>
        <end position="103"/>
    </location>
</feature>
<keyword evidence="4" id="KW-1185">Reference proteome</keyword>
<dbReference type="Proteomes" id="UP000183047">
    <property type="component" value="Unassembled WGS sequence"/>
</dbReference>
<dbReference type="OrthoDB" id="1994830at2"/>
<keyword evidence="2" id="KW-0472">Membrane</keyword>
<feature type="region of interest" description="Disordered" evidence="1">
    <location>
        <begin position="75"/>
        <end position="196"/>
    </location>
</feature>
<feature type="transmembrane region" description="Helical" evidence="2">
    <location>
        <begin position="21"/>
        <end position="41"/>
    </location>
</feature>
<feature type="transmembrane region" description="Helical" evidence="2">
    <location>
        <begin position="1509"/>
        <end position="1531"/>
    </location>
</feature>
<accession>A0A1G5AIS0</accession>
<feature type="compositionally biased region" description="Polar residues" evidence="1">
    <location>
        <begin position="146"/>
        <end position="155"/>
    </location>
</feature>
<dbReference type="EMBL" id="FMUR01000003">
    <property type="protein sequence ID" value="SCX77788.1"/>
    <property type="molecule type" value="Genomic_DNA"/>
</dbReference>
<evidence type="ECO:0000313" key="3">
    <source>
        <dbReference type="EMBL" id="SCX77788.1"/>
    </source>
</evidence>
<gene>
    <name evidence="3" type="ORF">SAMN02910451_00285</name>
</gene>
<evidence type="ECO:0000256" key="2">
    <source>
        <dbReference type="SAM" id="Phobius"/>
    </source>
</evidence>
<evidence type="ECO:0000313" key="4">
    <source>
        <dbReference type="Proteomes" id="UP000183047"/>
    </source>
</evidence>
<keyword evidence="2" id="KW-0812">Transmembrane</keyword>
<feature type="compositionally biased region" description="Basic and acidic residues" evidence="1">
    <location>
        <begin position="120"/>
        <end position="145"/>
    </location>
</feature>
<feature type="compositionally biased region" description="Low complexity" evidence="1">
    <location>
        <begin position="167"/>
        <end position="196"/>
    </location>
</feature>
<keyword evidence="2" id="KW-1133">Transmembrane helix</keyword>
<protein>
    <submittedName>
        <fullName evidence="3">Uncharacterized protein</fullName>
    </submittedName>
</protein>
<evidence type="ECO:0000256" key="1">
    <source>
        <dbReference type="SAM" id="MobiDB-lite"/>
    </source>
</evidence>
<proteinExistence type="predicted"/>
<reference evidence="4" key="1">
    <citation type="submission" date="2016-10" db="EMBL/GenBank/DDBJ databases">
        <authorList>
            <person name="Varghese N."/>
            <person name="Submissions S."/>
        </authorList>
    </citation>
    <scope>NUCLEOTIDE SEQUENCE [LARGE SCALE GENOMIC DNA]</scope>
    <source>
        <strain evidence="4">XBD2006</strain>
    </source>
</reference>